<feature type="transmembrane region" description="Helical" evidence="1">
    <location>
        <begin position="21"/>
        <end position="38"/>
    </location>
</feature>
<comment type="caution">
    <text evidence="2">The sequence shown here is derived from an EMBL/GenBank/DDBJ whole genome shotgun (WGS) entry which is preliminary data.</text>
</comment>
<evidence type="ECO:0000256" key="1">
    <source>
        <dbReference type="SAM" id="Phobius"/>
    </source>
</evidence>
<sequence>MAEEKSETKNCCKKVKGCGGISSAVYGLGFIGSVIYFFQHTTDFGMFVMGFLKSLVWPAILVYKALELLKM</sequence>
<reference evidence="3" key="1">
    <citation type="submission" date="2017-09" db="EMBL/GenBank/DDBJ databases">
        <title>Depth-based differentiation of microbial function through sediment-hosted aquifers and enrichment of novel symbionts in the deep terrestrial subsurface.</title>
        <authorList>
            <person name="Probst A.J."/>
            <person name="Ladd B."/>
            <person name="Jarett J.K."/>
            <person name="Geller-Mcgrath D.E."/>
            <person name="Sieber C.M.K."/>
            <person name="Emerson J.B."/>
            <person name="Anantharaman K."/>
            <person name="Thomas B.C."/>
            <person name="Malmstrom R."/>
            <person name="Stieglmeier M."/>
            <person name="Klingl A."/>
            <person name="Woyke T."/>
            <person name="Ryan C.M."/>
            <person name="Banfield J.F."/>
        </authorList>
    </citation>
    <scope>NUCLEOTIDE SEQUENCE [LARGE SCALE GENOMIC DNA]</scope>
</reference>
<dbReference type="AlphaFoldDB" id="A0A2M8KF61"/>
<gene>
    <name evidence="2" type="ORF">COU81_00055</name>
</gene>
<keyword evidence="1" id="KW-0812">Transmembrane</keyword>
<evidence type="ECO:0000313" key="2">
    <source>
        <dbReference type="EMBL" id="PJE58560.1"/>
    </source>
</evidence>
<organism evidence="2 3">
    <name type="scientific">Candidatus Portnoybacteria bacterium CG10_big_fil_rev_8_21_14_0_10_36_7</name>
    <dbReference type="NCBI Taxonomy" id="1974812"/>
    <lineage>
        <taxon>Bacteria</taxon>
        <taxon>Candidatus Portnoyibacteriota</taxon>
    </lineage>
</organism>
<keyword evidence="1" id="KW-0472">Membrane</keyword>
<feature type="transmembrane region" description="Helical" evidence="1">
    <location>
        <begin position="44"/>
        <end position="66"/>
    </location>
</feature>
<accession>A0A2M8KF61</accession>
<evidence type="ECO:0000313" key="3">
    <source>
        <dbReference type="Proteomes" id="UP000231450"/>
    </source>
</evidence>
<protein>
    <submittedName>
        <fullName evidence="2">Uncharacterized protein</fullName>
    </submittedName>
</protein>
<dbReference type="Proteomes" id="UP000231450">
    <property type="component" value="Unassembled WGS sequence"/>
</dbReference>
<name>A0A2M8KF61_9BACT</name>
<keyword evidence="1" id="KW-1133">Transmembrane helix</keyword>
<proteinExistence type="predicted"/>
<dbReference type="EMBL" id="PFDW01000003">
    <property type="protein sequence ID" value="PJE58560.1"/>
    <property type="molecule type" value="Genomic_DNA"/>
</dbReference>